<dbReference type="InterPro" id="IPR027993">
    <property type="entry name" value="DUF4495"/>
</dbReference>
<comment type="caution">
    <text evidence="1">The sequence shown here is derived from an EMBL/GenBank/DDBJ whole genome shotgun (WGS) entry which is preliminary data.</text>
</comment>
<dbReference type="PANTHER" id="PTHR33960">
    <property type="entry name" value="SIMILAR TO KIAA0825 PROTEIN"/>
    <property type="match status" value="1"/>
</dbReference>
<reference evidence="1" key="1">
    <citation type="submission" date="2023-07" db="EMBL/GenBank/DDBJ databases">
        <authorList>
            <person name="Stuckert A."/>
        </authorList>
    </citation>
    <scope>NUCLEOTIDE SEQUENCE</scope>
</reference>
<dbReference type="Proteomes" id="UP001176940">
    <property type="component" value="Unassembled WGS sequence"/>
</dbReference>
<proteinExistence type="predicted"/>
<organism evidence="1 2">
    <name type="scientific">Ranitomeya imitator</name>
    <name type="common">mimic poison frog</name>
    <dbReference type="NCBI Taxonomy" id="111125"/>
    <lineage>
        <taxon>Eukaryota</taxon>
        <taxon>Metazoa</taxon>
        <taxon>Chordata</taxon>
        <taxon>Craniata</taxon>
        <taxon>Vertebrata</taxon>
        <taxon>Euteleostomi</taxon>
        <taxon>Amphibia</taxon>
        <taxon>Batrachia</taxon>
        <taxon>Anura</taxon>
        <taxon>Neobatrachia</taxon>
        <taxon>Hyloidea</taxon>
        <taxon>Dendrobatidae</taxon>
        <taxon>Dendrobatinae</taxon>
        <taxon>Ranitomeya</taxon>
    </lineage>
</organism>
<dbReference type="PANTHER" id="PTHR33960:SF1">
    <property type="entry name" value="SIMILAR TO KIAA0825 PROTEIN"/>
    <property type="match status" value="1"/>
</dbReference>
<gene>
    <name evidence="1" type="ORF">RIMI_LOCUS4597944</name>
</gene>
<dbReference type="EMBL" id="CAUEEQ010007466">
    <property type="protein sequence ID" value="CAJ0931083.1"/>
    <property type="molecule type" value="Genomic_DNA"/>
</dbReference>
<keyword evidence="2" id="KW-1185">Reference proteome</keyword>
<feature type="non-terminal residue" evidence="1">
    <location>
        <position position="1"/>
    </location>
</feature>
<accession>A0ABN9L6Y2</accession>
<sequence length="274" mass="31261">TEVQEIQDFNLLMLEDGDGKELNVTETILWVFSHCSLSLQSFTALLENYMDQEQLWDSLCNQTVQICQNTVLKYLRRTLIRSVRGLVNQVTSFVSSNEPINHSCASSRIHSFPDTLLKALPEKWSFTNSRETQKIQKDITRLTAEAVSIVISKLPSLIACLPPPIKYFYSFSERKLSEQYSVCKDSGIVVWNLIGVICHILEDGNVIEQMTGSTLSRWSNERLATVCRCLEKTIGLKTMDLKGDAQSVLEDIERLRPKWIENQLRKAKVLSSVR</sequence>
<evidence type="ECO:0000313" key="1">
    <source>
        <dbReference type="EMBL" id="CAJ0931083.1"/>
    </source>
</evidence>
<evidence type="ECO:0000313" key="2">
    <source>
        <dbReference type="Proteomes" id="UP001176940"/>
    </source>
</evidence>
<name>A0ABN9L6Y2_9NEOB</name>
<protein>
    <recommendedName>
        <fullName evidence="3">KIAA0825</fullName>
    </recommendedName>
</protein>
<evidence type="ECO:0008006" key="3">
    <source>
        <dbReference type="Google" id="ProtNLM"/>
    </source>
</evidence>